<dbReference type="STRING" id="1159017.SAMN02927930_01379"/>
<evidence type="ECO:0000313" key="3">
    <source>
        <dbReference type="EMBL" id="SDB36457.1"/>
    </source>
</evidence>
<protein>
    <submittedName>
        <fullName evidence="3">TIGR03545 family protein</fullName>
    </submittedName>
</protein>
<keyword evidence="2" id="KW-0812">Transmembrane</keyword>
<evidence type="ECO:0000256" key="2">
    <source>
        <dbReference type="SAM" id="Phobius"/>
    </source>
</evidence>
<keyword evidence="2" id="KW-1133">Transmembrane helix</keyword>
<dbReference type="InterPro" id="IPR019934">
    <property type="entry name" value="CHP03545"/>
</dbReference>
<reference evidence="4" key="1">
    <citation type="submission" date="2016-10" db="EMBL/GenBank/DDBJ databases">
        <authorList>
            <person name="Varghese N."/>
            <person name="Submissions S."/>
        </authorList>
    </citation>
    <scope>NUCLEOTIDE SEQUENCE [LARGE SCALE GENOMIC DNA]</scope>
    <source>
        <strain evidence="4">CGMCC 1.10824</strain>
    </source>
</reference>
<organism evidence="3 4">
    <name type="scientific">Pseudidiomarina indica</name>
    <dbReference type="NCBI Taxonomy" id="1159017"/>
    <lineage>
        <taxon>Bacteria</taxon>
        <taxon>Pseudomonadati</taxon>
        <taxon>Pseudomonadota</taxon>
        <taxon>Gammaproteobacteria</taxon>
        <taxon>Alteromonadales</taxon>
        <taxon>Idiomarinaceae</taxon>
        <taxon>Pseudidiomarina</taxon>
    </lineage>
</organism>
<proteinExistence type="predicted"/>
<evidence type="ECO:0000313" key="4">
    <source>
        <dbReference type="Proteomes" id="UP000199626"/>
    </source>
</evidence>
<dbReference type="RefSeq" id="WP_092593066.1">
    <property type="nucleotide sequence ID" value="NZ_FMXN01000007.1"/>
</dbReference>
<sequence length="595" mass="66244">MSKTNISPVERRSTIRWSGLGVFLIICGLLFAFSWLLLDSILKWTIERSVGAMNGAEVNVSQVDHRWSPLGIEVRGIQVTDPAQPDYNRLVIDQLKGSVNVEQLLLGRLHIEDMVATGIRVHQPRAKTGEVYQTTEESGDLKQWALDSLADLNMALPDVDEIVARIELQTPAAIERAKATVAEQREVLAQIKQDLPSAELLKSYEEELKKLTETDIKTPQQLQQLQDQFNALKEQFEADRERLKSIKERASQAVATLKEDFEAVQQAPSQDIERAQQLLQFNSEGFTEITAVLFGDQMRQWSQYILLAYDTLAPMLARSADESLVEPQRGEGVWFEFSQADEPPSFLVKKAVTEFVWGETRVDANWTNITHQHQQLGQPTTFQVRSDQSPLWQLLNLNGELALTDSGVDAKQQWQVKGVSLEEVGLSDSSEFTASIVQALVDSEGAVSLRDSMFDGGATVKFAEMAVAAQADNRWAEVVASALRQLQRLDINANIAGALTSPEFSFASDLDRQLGAALKDAALDASKGELAALQTKLQAESGGFLGENQELLEGLMELLGDAEQQDNKLEEMMKAKFERQLEDKLKDRLKGVFGR</sequence>
<keyword evidence="4" id="KW-1185">Reference proteome</keyword>
<name>A0A1G6CU47_9GAMM</name>
<dbReference type="EMBL" id="FMXN01000007">
    <property type="protein sequence ID" value="SDB36457.1"/>
    <property type="molecule type" value="Genomic_DNA"/>
</dbReference>
<dbReference type="OrthoDB" id="5752177at2"/>
<dbReference type="AlphaFoldDB" id="A0A1G6CU47"/>
<evidence type="ECO:0000256" key="1">
    <source>
        <dbReference type="SAM" id="Coils"/>
    </source>
</evidence>
<dbReference type="Proteomes" id="UP000199626">
    <property type="component" value="Unassembled WGS sequence"/>
</dbReference>
<accession>A0A1G6CU47</accession>
<feature type="coiled-coil region" evidence="1">
    <location>
        <begin position="222"/>
        <end position="267"/>
    </location>
</feature>
<dbReference type="NCBIfam" id="TIGR03545">
    <property type="entry name" value="TIGR03545 family protein"/>
    <property type="match status" value="1"/>
</dbReference>
<gene>
    <name evidence="3" type="ORF">SAMN02927930_01379</name>
</gene>
<feature type="transmembrane region" description="Helical" evidence="2">
    <location>
        <begin position="20"/>
        <end position="38"/>
    </location>
</feature>
<keyword evidence="1" id="KW-0175">Coiled coil</keyword>
<keyword evidence="2" id="KW-0472">Membrane</keyword>